<dbReference type="Proteomes" id="UP000254465">
    <property type="component" value="Unassembled WGS sequence"/>
</dbReference>
<reference evidence="5 6" key="1">
    <citation type="submission" date="2018-06" db="EMBL/GenBank/DDBJ databases">
        <authorList>
            <consortium name="Pathogen Informatics"/>
            <person name="Doyle S."/>
        </authorList>
    </citation>
    <scope>NUCLEOTIDE SEQUENCE [LARGE SCALE GENOMIC DNA]</scope>
    <source>
        <strain evidence="5 6">NCTC11296</strain>
    </source>
</reference>
<name>A0A377I5W8_AVIPA</name>
<sequence length="95" mass="10708">MLKKYTVTPMEQAQEWHVCGLVMQCNPQKIAKIKTALLSVPHTEIPAEDVAMGKLVVVMQSHDQHILLEQMEQARDIDGVITVSLVYHQQDDGNN</sequence>
<dbReference type="RefSeq" id="WP_017806362.1">
    <property type="nucleotide sequence ID" value="NZ_PQVK01000091.1"/>
</dbReference>
<comment type="subunit">
    <text evidence="4">Interacts with the cytoplasmic NapA precursor.</text>
</comment>
<gene>
    <name evidence="4 5" type="primary">napD</name>
    <name evidence="5" type="ORF">NCTC11296_00339</name>
</gene>
<dbReference type="HAMAP" id="MF_02200">
    <property type="entry name" value="NapD"/>
    <property type="match status" value="1"/>
</dbReference>
<dbReference type="PANTHER" id="PTHR38603">
    <property type="entry name" value="CHAPERONE NAPD"/>
    <property type="match status" value="1"/>
</dbReference>
<evidence type="ECO:0000256" key="4">
    <source>
        <dbReference type="HAMAP-Rule" id="MF_02200"/>
    </source>
</evidence>
<evidence type="ECO:0000256" key="1">
    <source>
        <dbReference type="ARBA" id="ARBA00004496"/>
    </source>
</evidence>
<comment type="function">
    <text evidence="4">Chaperone for NapA, the catalytic subunit of the periplasmic nitrate reductase. It binds directly and specifically to the twin-arginine signal peptide of NapA, preventing premature interaction with the Tat translocase and premature export.</text>
</comment>
<comment type="similarity">
    <text evidence="4">Belongs to the NapD family.</text>
</comment>
<evidence type="ECO:0000313" key="5">
    <source>
        <dbReference type="EMBL" id="STO70440.1"/>
    </source>
</evidence>
<dbReference type="GO" id="GO:0005048">
    <property type="term" value="F:signal sequence binding"/>
    <property type="evidence" value="ECO:0007669"/>
    <property type="project" value="UniProtKB-UniRule"/>
</dbReference>
<dbReference type="PANTHER" id="PTHR38603:SF1">
    <property type="entry name" value="CHAPERONE NAPD"/>
    <property type="match status" value="1"/>
</dbReference>
<dbReference type="InterPro" id="IPR005623">
    <property type="entry name" value="Chaperone_NapD_NO3_reduct"/>
</dbReference>
<dbReference type="EMBL" id="UGHK01000001">
    <property type="protein sequence ID" value="STO70440.1"/>
    <property type="molecule type" value="Genomic_DNA"/>
</dbReference>
<proteinExistence type="inferred from homology"/>
<evidence type="ECO:0000256" key="3">
    <source>
        <dbReference type="ARBA" id="ARBA00023186"/>
    </source>
</evidence>
<keyword evidence="3 4" id="KW-0143">Chaperone</keyword>
<dbReference type="Pfam" id="PF03927">
    <property type="entry name" value="NapD"/>
    <property type="match status" value="1"/>
</dbReference>
<protein>
    <recommendedName>
        <fullName evidence="4">Chaperone NapD</fullName>
    </recommendedName>
    <alternativeName>
        <fullName evidence="4">NapA signal peptide-binding chaperone NapD</fullName>
    </alternativeName>
</protein>
<dbReference type="GO" id="GO:0005737">
    <property type="term" value="C:cytoplasm"/>
    <property type="evidence" value="ECO:0007669"/>
    <property type="project" value="UniProtKB-SubCell"/>
</dbReference>
<evidence type="ECO:0000256" key="2">
    <source>
        <dbReference type="ARBA" id="ARBA00022490"/>
    </source>
</evidence>
<accession>A0A377I5W8</accession>
<dbReference type="Gene3D" id="3.30.70.920">
    <property type="match status" value="1"/>
</dbReference>
<keyword evidence="2 4" id="KW-0963">Cytoplasm</keyword>
<evidence type="ECO:0000313" key="6">
    <source>
        <dbReference type="Proteomes" id="UP000254465"/>
    </source>
</evidence>
<dbReference type="AlphaFoldDB" id="A0A377I5W8"/>
<comment type="subcellular location">
    <subcellularLocation>
        <location evidence="1 4">Cytoplasm</location>
    </subcellularLocation>
</comment>
<organism evidence="5 6">
    <name type="scientific">Avibacterium paragallinarum</name>
    <name type="common">Haemophilus gallinarum</name>
    <dbReference type="NCBI Taxonomy" id="728"/>
    <lineage>
        <taxon>Bacteria</taxon>
        <taxon>Pseudomonadati</taxon>
        <taxon>Pseudomonadota</taxon>
        <taxon>Gammaproteobacteria</taxon>
        <taxon>Pasteurellales</taxon>
        <taxon>Pasteurellaceae</taxon>
        <taxon>Avibacterium</taxon>
    </lineage>
</organism>
<dbReference type="GO" id="GO:0051224">
    <property type="term" value="P:negative regulation of protein transport"/>
    <property type="evidence" value="ECO:0007669"/>
    <property type="project" value="UniProtKB-UniRule"/>
</dbReference>